<protein>
    <submittedName>
        <fullName evidence="1">Uncharacterized protein</fullName>
    </submittedName>
</protein>
<gene>
    <name evidence="1" type="ORF">E2562_021444</name>
</gene>
<accession>A0A6G1C7V5</accession>
<evidence type="ECO:0000313" key="1">
    <source>
        <dbReference type="EMBL" id="KAF0896289.1"/>
    </source>
</evidence>
<organism evidence="1 2">
    <name type="scientific">Oryza meyeriana var. granulata</name>
    <dbReference type="NCBI Taxonomy" id="110450"/>
    <lineage>
        <taxon>Eukaryota</taxon>
        <taxon>Viridiplantae</taxon>
        <taxon>Streptophyta</taxon>
        <taxon>Embryophyta</taxon>
        <taxon>Tracheophyta</taxon>
        <taxon>Spermatophyta</taxon>
        <taxon>Magnoliopsida</taxon>
        <taxon>Liliopsida</taxon>
        <taxon>Poales</taxon>
        <taxon>Poaceae</taxon>
        <taxon>BOP clade</taxon>
        <taxon>Oryzoideae</taxon>
        <taxon>Oryzeae</taxon>
        <taxon>Oryzinae</taxon>
        <taxon>Oryza</taxon>
        <taxon>Oryza meyeriana</taxon>
    </lineage>
</organism>
<proteinExistence type="predicted"/>
<evidence type="ECO:0000313" key="2">
    <source>
        <dbReference type="Proteomes" id="UP000479710"/>
    </source>
</evidence>
<comment type="caution">
    <text evidence="1">The sequence shown here is derived from an EMBL/GenBank/DDBJ whole genome shotgun (WGS) entry which is preliminary data.</text>
</comment>
<reference evidence="1 2" key="1">
    <citation type="submission" date="2019-11" db="EMBL/GenBank/DDBJ databases">
        <title>Whole genome sequence of Oryza granulata.</title>
        <authorList>
            <person name="Li W."/>
        </authorList>
    </citation>
    <scope>NUCLEOTIDE SEQUENCE [LARGE SCALE GENOMIC DNA]</scope>
    <source>
        <strain evidence="2">cv. Menghai</strain>
        <tissue evidence="1">Leaf</tissue>
    </source>
</reference>
<dbReference type="EMBL" id="SPHZ02000010">
    <property type="protein sequence ID" value="KAF0896289.1"/>
    <property type="molecule type" value="Genomic_DNA"/>
</dbReference>
<keyword evidence="2" id="KW-1185">Reference proteome</keyword>
<sequence>MSLRPATAALGVRLAAVGSTEAGRPESGALTLVVRSQARGGSLAAVWLAGPVSCDSSCCV</sequence>
<name>A0A6G1C7V5_9ORYZ</name>
<dbReference type="AlphaFoldDB" id="A0A6G1C7V5"/>
<dbReference type="Proteomes" id="UP000479710">
    <property type="component" value="Unassembled WGS sequence"/>
</dbReference>